<reference evidence="5" key="1">
    <citation type="submission" date="2022-02" db="EMBL/GenBank/DDBJ databases">
        <authorList>
            <person name="Henning P.M."/>
            <person name="McCubbin A.G."/>
            <person name="Shore J.S."/>
        </authorList>
    </citation>
    <scope>NUCLEOTIDE SEQUENCE</scope>
    <source>
        <strain evidence="5">F60SS</strain>
        <tissue evidence="5">Leaves</tissue>
    </source>
</reference>
<evidence type="ECO:0008006" key="7">
    <source>
        <dbReference type="Google" id="ProtNLM"/>
    </source>
</evidence>
<dbReference type="InterPro" id="IPR044974">
    <property type="entry name" value="Disease_R_plants"/>
</dbReference>
<dbReference type="EMBL" id="JAKUCV010004294">
    <property type="protein sequence ID" value="KAJ4835794.1"/>
    <property type="molecule type" value="Genomic_DNA"/>
</dbReference>
<organism evidence="5 6">
    <name type="scientific">Turnera subulata</name>
    <dbReference type="NCBI Taxonomy" id="218843"/>
    <lineage>
        <taxon>Eukaryota</taxon>
        <taxon>Viridiplantae</taxon>
        <taxon>Streptophyta</taxon>
        <taxon>Embryophyta</taxon>
        <taxon>Tracheophyta</taxon>
        <taxon>Spermatophyta</taxon>
        <taxon>Magnoliopsida</taxon>
        <taxon>eudicotyledons</taxon>
        <taxon>Gunneridae</taxon>
        <taxon>Pentapetalae</taxon>
        <taxon>rosids</taxon>
        <taxon>fabids</taxon>
        <taxon>Malpighiales</taxon>
        <taxon>Passifloraceae</taxon>
        <taxon>Turnera</taxon>
    </lineage>
</organism>
<dbReference type="Proteomes" id="UP001141552">
    <property type="component" value="Unassembled WGS sequence"/>
</dbReference>
<evidence type="ECO:0000256" key="1">
    <source>
        <dbReference type="ARBA" id="ARBA00022614"/>
    </source>
</evidence>
<dbReference type="AlphaFoldDB" id="A0A9Q0FS01"/>
<protein>
    <recommendedName>
        <fullName evidence="7">NB-ARC domain-containing protein</fullName>
    </recommendedName>
</protein>
<keyword evidence="1" id="KW-0433">Leucine-rich repeat</keyword>
<keyword evidence="6" id="KW-1185">Reference proteome</keyword>
<evidence type="ECO:0000256" key="2">
    <source>
        <dbReference type="ARBA" id="ARBA00022737"/>
    </source>
</evidence>
<name>A0A9Q0FS01_9ROSI</name>
<gene>
    <name evidence="5" type="ORF">Tsubulata_029227</name>
</gene>
<sequence>MSQKPTALADELLSQLLEIPNLNVGTPKMLSSAMSRRLKRRKVLIVIDDVNSFLQLEHVIGDSNHLFGPGSRVIVTSRDRQVLNCRCDAMYEVTGLDYEDSFQLFKSHAFRDTGVINMDPSFIGLSMEVIKHANGNPLGLKVLGCDMFKKDKEDWESALRKLKDSPHREIQNILKISYDGLEWHEQQILLDIACVFKGWPIHDVEVILDAKHGIGRLRDKSLVTANVQGYDSKQRVEMHDLIQQMCKDIVLDENRWDPRKRSRLWRCEDILQVLNKSKGAKRVEALSLDMSSQISHLQLSPKIFEEMDNLKLLHFYCNYSWSNNPAKLHLPQGLEYLPSRLRLLHWDLYPSPSLPFNFRPESLVHLTMHHSSLTQLWDGDNVHLAHLKVCDLSGSEQLIRIMDFSGIPNLEELILIGCSSLVEIPSSIQFCRKLTKMRVTLCPKWFSYRGSSITNNDGGCSSGNEIQEWFDYKSSITNNGGRCSSSIIVVPMPLHDHHHHIRRRAIRSWTFAHVIVPPFPDPFIRYCEYFLLREPGVCVHIVDTDDKDLRGVEAAHVLINHVPNGNVNGLKHPPIWAQFEIPIPGVQVIQSGVHLTFADDDDDFIATKEDHGEGAEEGEEPMTEQTNSYMMQDEFEAIVNFMKQNDIWELDTNQFTNFR</sequence>
<dbReference type="Gene3D" id="3.80.10.10">
    <property type="entry name" value="Ribonuclease Inhibitor"/>
    <property type="match status" value="1"/>
</dbReference>
<dbReference type="Gene3D" id="3.40.50.300">
    <property type="entry name" value="P-loop containing nucleotide triphosphate hydrolases"/>
    <property type="match status" value="1"/>
</dbReference>
<dbReference type="InterPro" id="IPR058192">
    <property type="entry name" value="WHD_ROQ1-like"/>
</dbReference>
<dbReference type="PANTHER" id="PTHR11017:SF357">
    <property type="entry name" value="ADP-RIBOSYL CYCLASE_CYCLIC ADP-RIBOSE HYDROLASE"/>
    <property type="match status" value="1"/>
</dbReference>
<evidence type="ECO:0000259" key="3">
    <source>
        <dbReference type="Pfam" id="PF00931"/>
    </source>
</evidence>
<dbReference type="InterPro" id="IPR027417">
    <property type="entry name" value="P-loop_NTPase"/>
</dbReference>
<dbReference type="GO" id="GO:0043531">
    <property type="term" value="F:ADP binding"/>
    <property type="evidence" value="ECO:0007669"/>
    <property type="project" value="InterPro"/>
</dbReference>
<dbReference type="Pfam" id="PF00931">
    <property type="entry name" value="NB-ARC"/>
    <property type="match status" value="1"/>
</dbReference>
<feature type="domain" description="Disease resistance protein Roq1-like winged-helix" evidence="4">
    <location>
        <begin position="184"/>
        <end position="251"/>
    </location>
</feature>
<comment type="caution">
    <text evidence="5">The sequence shown here is derived from an EMBL/GenBank/DDBJ whole genome shotgun (WGS) entry which is preliminary data.</text>
</comment>
<keyword evidence="2" id="KW-0677">Repeat</keyword>
<evidence type="ECO:0000313" key="6">
    <source>
        <dbReference type="Proteomes" id="UP001141552"/>
    </source>
</evidence>
<dbReference type="InterPro" id="IPR002182">
    <property type="entry name" value="NB-ARC"/>
</dbReference>
<dbReference type="OrthoDB" id="1357022at2759"/>
<evidence type="ECO:0000259" key="4">
    <source>
        <dbReference type="Pfam" id="PF23282"/>
    </source>
</evidence>
<dbReference type="InterPro" id="IPR032675">
    <property type="entry name" value="LRR_dom_sf"/>
</dbReference>
<accession>A0A9Q0FS01</accession>
<dbReference type="SUPFAM" id="SSF52540">
    <property type="entry name" value="P-loop containing nucleoside triphosphate hydrolases"/>
    <property type="match status" value="1"/>
</dbReference>
<evidence type="ECO:0000313" key="5">
    <source>
        <dbReference type="EMBL" id="KAJ4835794.1"/>
    </source>
</evidence>
<dbReference type="SUPFAM" id="SSF52058">
    <property type="entry name" value="L domain-like"/>
    <property type="match status" value="1"/>
</dbReference>
<proteinExistence type="predicted"/>
<dbReference type="PRINTS" id="PR00364">
    <property type="entry name" value="DISEASERSIST"/>
</dbReference>
<reference evidence="5" key="2">
    <citation type="journal article" date="2023" name="Plants (Basel)">
        <title>Annotation of the Turnera subulata (Passifloraceae) Draft Genome Reveals the S-Locus Evolved after the Divergence of Turneroideae from Passifloroideae in a Stepwise Manner.</title>
        <authorList>
            <person name="Henning P.M."/>
            <person name="Roalson E.H."/>
            <person name="Mir W."/>
            <person name="McCubbin A.G."/>
            <person name="Shore J.S."/>
        </authorList>
    </citation>
    <scope>NUCLEOTIDE SEQUENCE</scope>
    <source>
        <strain evidence="5">F60SS</strain>
    </source>
</reference>
<dbReference type="InterPro" id="IPR042197">
    <property type="entry name" value="Apaf_helical"/>
</dbReference>
<dbReference type="GO" id="GO:0006952">
    <property type="term" value="P:defense response"/>
    <property type="evidence" value="ECO:0007669"/>
    <property type="project" value="InterPro"/>
</dbReference>
<dbReference type="Gene3D" id="1.10.8.430">
    <property type="entry name" value="Helical domain of apoptotic protease-activating factors"/>
    <property type="match status" value="1"/>
</dbReference>
<dbReference type="Pfam" id="PF23282">
    <property type="entry name" value="WHD_ROQ1"/>
    <property type="match status" value="1"/>
</dbReference>
<feature type="domain" description="NB-ARC" evidence="3">
    <location>
        <begin position="28"/>
        <end position="112"/>
    </location>
</feature>
<dbReference type="PANTHER" id="PTHR11017">
    <property type="entry name" value="LEUCINE-RICH REPEAT-CONTAINING PROTEIN"/>
    <property type="match status" value="1"/>
</dbReference>